<dbReference type="Proteomes" id="UP000001340">
    <property type="component" value="Unassembled WGS sequence"/>
</dbReference>
<evidence type="ECO:0000313" key="3">
    <source>
        <dbReference type="Proteomes" id="UP000001340"/>
    </source>
</evidence>
<feature type="transmembrane region" description="Helical" evidence="1">
    <location>
        <begin position="33"/>
        <end position="51"/>
    </location>
</feature>
<protein>
    <submittedName>
        <fullName evidence="2">Uncharacterized protein</fullName>
    </submittedName>
</protein>
<keyword evidence="1" id="KW-1133">Transmembrane helix</keyword>
<keyword evidence="1" id="KW-0812">Transmembrane</keyword>
<evidence type="ECO:0000313" key="2">
    <source>
        <dbReference type="EMBL" id="EKR55210.1"/>
    </source>
</evidence>
<name>A0A0E2D6R0_LEPIR</name>
<accession>A0A0E2D6R0</accession>
<sequence>MGLPVKGYYISGNWFLMGFIARIIKNLKIHPDGYLFIAYQCSYLEVLYLFLKGKFITR</sequence>
<keyword evidence="1" id="KW-0472">Membrane</keyword>
<comment type="caution">
    <text evidence="2">The sequence shown here is derived from an EMBL/GenBank/DDBJ whole genome shotgun (WGS) entry which is preliminary data.</text>
</comment>
<evidence type="ECO:0000256" key="1">
    <source>
        <dbReference type="SAM" id="Phobius"/>
    </source>
</evidence>
<gene>
    <name evidence="2" type="ORF">LEP1GSC105_0042</name>
</gene>
<feature type="transmembrane region" description="Helical" evidence="1">
    <location>
        <begin position="7"/>
        <end position="27"/>
    </location>
</feature>
<proteinExistence type="predicted"/>
<reference evidence="2 3" key="1">
    <citation type="submission" date="2012-10" db="EMBL/GenBank/DDBJ databases">
        <authorList>
            <person name="Harkins D.M."/>
            <person name="Durkin A.S."/>
            <person name="Brinkac L.M."/>
            <person name="Haft D.H."/>
            <person name="Selengut J.D."/>
            <person name="Sanka R."/>
            <person name="DePew J."/>
            <person name="Purushe J."/>
            <person name="Chanthongthip A."/>
            <person name="Lattana O."/>
            <person name="Phetsouvanh R."/>
            <person name="Newton P.N."/>
            <person name="Vinetz J.M."/>
            <person name="Sutton G.G."/>
            <person name="Nierman W.C."/>
            <person name="Fouts D.E."/>
        </authorList>
    </citation>
    <scope>NUCLEOTIDE SEQUENCE [LARGE SCALE GENOMIC DNA]</scope>
    <source>
        <strain evidence="2 3">UI 12758</strain>
    </source>
</reference>
<organism evidence="2 3">
    <name type="scientific">Leptospira interrogans str. UI 12758</name>
    <dbReference type="NCBI Taxonomy" id="1049938"/>
    <lineage>
        <taxon>Bacteria</taxon>
        <taxon>Pseudomonadati</taxon>
        <taxon>Spirochaetota</taxon>
        <taxon>Spirochaetia</taxon>
        <taxon>Leptospirales</taxon>
        <taxon>Leptospiraceae</taxon>
        <taxon>Leptospira</taxon>
    </lineage>
</organism>
<dbReference type="AlphaFoldDB" id="A0A0E2D6R0"/>
<dbReference type="EMBL" id="AHNR02000033">
    <property type="protein sequence ID" value="EKR55210.1"/>
    <property type="molecule type" value="Genomic_DNA"/>
</dbReference>